<evidence type="ECO:0000256" key="3">
    <source>
        <dbReference type="SAM" id="Phobius"/>
    </source>
</evidence>
<dbReference type="OrthoDB" id="5864805at2759"/>
<dbReference type="EMBL" id="KN550439">
    <property type="protein sequence ID" value="KHJ94157.1"/>
    <property type="molecule type" value="Genomic_DNA"/>
</dbReference>
<dbReference type="Proteomes" id="UP000053660">
    <property type="component" value="Unassembled WGS sequence"/>
</dbReference>
<evidence type="ECO:0000256" key="1">
    <source>
        <dbReference type="ARBA" id="ARBA00022737"/>
    </source>
</evidence>
<reference evidence="4 5" key="1">
    <citation type="submission" date="2014-03" db="EMBL/GenBank/DDBJ databases">
        <title>Draft genome of the hookworm Oesophagostomum dentatum.</title>
        <authorList>
            <person name="Mitreva M."/>
        </authorList>
    </citation>
    <scope>NUCLEOTIDE SEQUENCE [LARGE SCALE GENOMIC DNA]</scope>
    <source>
        <strain evidence="4 5">OD-Hann</strain>
    </source>
</reference>
<feature type="compositionally biased region" description="Low complexity" evidence="2">
    <location>
        <begin position="261"/>
        <end position="287"/>
    </location>
</feature>
<dbReference type="Gene3D" id="1.20.5.320">
    <property type="entry name" value="6-Phosphogluconate Dehydrogenase, domain 3"/>
    <property type="match status" value="1"/>
</dbReference>
<keyword evidence="4" id="KW-0176">Collagen</keyword>
<name>A0A0B1TEE2_OESDE</name>
<proteinExistence type="predicted"/>
<dbReference type="PANTHER" id="PTHR24637">
    <property type="entry name" value="COLLAGEN"/>
    <property type="match status" value="1"/>
</dbReference>
<organism evidence="4 5">
    <name type="scientific">Oesophagostomum dentatum</name>
    <name type="common">Nodular worm</name>
    <dbReference type="NCBI Taxonomy" id="61180"/>
    <lineage>
        <taxon>Eukaryota</taxon>
        <taxon>Metazoa</taxon>
        <taxon>Ecdysozoa</taxon>
        <taxon>Nematoda</taxon>
        <taxon>Chromadorea</taxon>
        <taxon>Rhabditida</taxon>
        <taxon>Rhabditina</taxon>
        <taxon>Rhabditomorpha</taxon>
        <taxon>Strongyloidea</taxon>
        <taxon>Strongylidae</taxon>
        <taxon>Oesophagostomum</taxon>
    </lineage>
</organism>
<evidence type="ECO:0000313" key="5">
    <source>
        <dbReference type="Proteomes" id="UP000053660"/>
    </source>
</evidence>
<dbReference type="AlphaFoldDB" id="A0A0B1TEE2"/>
<evidence type="ECO:0000313" key="4">
    <source>
        <dbReference type="EMBL" id="KHJ94157.1"/>
    </source>
</evidence>
<dbReference type="GO" id="GO:0005581">
    <property type="term" value="C:collagen trimer"/>
    <property type="evidence" value="ECO:0007669"/>
    <property type="project" value="UniProtKB-KW"/>
</dbReference>
<keyword evidence="5" id="KW-1185">Reference proteome</keyword>
<feature type="compositionally biased region" description="Basic and acidic residues" evidence="2">
    <location>
        <begin position="227"/>
        <end position="236"/>
    </location>
</feature>
<keyword evidence="1" id="KW-0677">Repeat</keyword>
<keyword evidence="3" id="KW-1133">Transmembrane helix</keyword>
<feature type="compositionally biased region" description="Low complexity" evidence="2">
    <location>
        <begin position="353"/>
        <end position="367"/>
    </location>
</feature>
<feature type="region of interest" description="Disordered" evidence="2">
    <location>
        <begin position="198"/>
        <end position="373"/>
    </location>
</feature>
<accession>A0A0B1TEE2</accession>
<sequence length="394" mass="41014">MNYWEALKGNASLVLATVASFCTIGGCLILMMMIRYEMKNVESSILEVNRDLIKQSAESWKMLRELNIDSVTFRKKREAIRKTNGLSTASAVGYTSHRIVAQGTDYAASIDTRGTYVKASSGDVKPPESSHVVSYCLIRWSKIYKGQNHDSPMTAPKFLKLADIHPPSFAPVGYGGSIEYEIQTEAVEKVPECKCSLTSNCPTGPPGPKGTPGSNGSDGEDGLAGSDGKDFDDIIEHTPLVSSCVTCPEGERGPPGKIGRRGAAGLAGIPGRSGNPGSPGSPGAEGRPGPDGEVGPAGVPGMDGIKGQGKTGAKGPQGPQGEVGLPGDPGDDGKDGFVGAPGKRGPSGEPGQPGTDGEAGATGTDGEPGQDGEYCRCPRHMFQYPSPVNRIMRH</sequence>
<keyword evidence="3" id="KW-0472">Membrane</keyword>
<evidence type="ECO:0000256" key="2">
    <source>
        <dbReference type="SAM" id="MobiDB-lite"/>
    </source>
</evidence>
<protein>
    <submittedName>
        <fullName evidence="4">Collagen triple helix repeat protein</fullName>
    </submittedName>
</protein>
<feature type="transmembrane region" description="Helical" evidence="3">
    <location>
        <begin position="12"/>
        <end position="34"/>
    </location>
</feature>
<dbReference type="PANTHER" id="PTHR24637:SF328">
    <property type="entry name" value="NEMATODE CUTICLE COLLAGEN N-TERMINAL DOMAIN-CONTAINING PROTEIN"/>
    <property type="match status" value="1"/>
</dbReference>
<gene>
    <name evidence="4" type="ORF">OESDEN_05916</name>
</gene>
<keyword evidence="3" id="KW-0812">Transmembrane</keyword>